<dbReference type="Proteomes" id="UP000614469">
    <property type="component" value="Unassembled WGS sequence"/>
</dbReference>
<keyword evidence="1" id="KW-0472">Membrane</keyword>
<keyword evidence="1" id="KW-0812">Transmembrane</keyword>
<protein>
    <submittedName>
        <fullName evidence="2">Uncharacterized protein</fullName>
    </submittedName>
</protein>
<name>A0A8J6TIK8_9CHLR</name>
<evidence type="ECO:0000256" key="1">
    <source>
        <dbReference type="SAM" id="Phobius"/>
    </source>
</evidence>
<dbReference type="EMBL" id="JACNJN010000088">
    <property type="protein sequence ID" value="MBC8335054.1"/>
    <property type="molecule type" value="Genomic_DNA"/>
</dbReference>
<gene>
    <name evidence="2" type="ORF">H8E29_07310</name>
</gene>
<feature type="transmembrane region" description="Helical" evidence="1">
    <location>
        <begin position="6"/>
        <end position="27"/>
    </location>
</feature>
<proteinExistence type="predicted"/>
<keyword evidence="1" id="KW-1133">Transmembrane helix</keyword>
<dbReference type="AlphaFoldDB" id="A0A8J6TIK8"/>
<accession>A0A8J6TIK8</accession>
<evidence type="ECO:0000313" key="2">
    <source>
        <dbReference type="EMBL" id="MBC8335054.1"/>
    </source>
</evidence>
<organism evidence="2 3">
    <name type="scientific">Candidatus Desulfolinea nitratireducens</name>
    <dbReference type="NCBI Taxonomy" id="2841698"/>
    <lineage>
        <taxon>Bacteria</taxon>
        <taxon>Bacillati</taxon>
        <taxon>Chloroflexota</taxon>
        <taxon>Anaerolineae</taxon>
        <taxon>Anaerolineales</taxon>
        <taxon>Anaerolineales incertae sedis</taxon>
        <taxon>Candidatus Desulfolinea</taxon>
    </lineage>
</organism>
<reference evidence="2 3" key="1">
    <citation type="submission" date="2020-08" db="EMBL/GenBank/DDBJ databases">
        <title>Bridging the membrane lipid divide: bacteria of the FCB group superphylum have the potential to synthesize archaeal ether lipids.</title>
        <authorList>
            <person name="Villanueva L."/>
            <person name="Von Meijenfeldt F.A.B."/>
            <person name="Westbye A.B."/>
            <person name="Yadav S."/>
            <person name="Hopmans E.C."/>
            <person name="Dutilh B.E."/>
            <person name="Sinninghe Damste J.S."/>
        </authorList>
    </citation>
    <scope>NUCLEOTIDE SEQUENCE [LARGE SCALE GENOMIC DNA]</scope>
    <source>
        <strain evidence="2">NIOZ-UU36</strain>
    </source>
</reference>
<comment type="caution">
    <text evidence="2">The sequence shown here is derived from an EMBL/GenBank/DDBJ whole genome shotgun (WGS) entry which is preliminary data.</text>
</comment>
<evidence type="ECO:0000313" key="3">
    <source>
        <dbReference type="Proteomes" id="UP000614469"/>
    </source>
</evidence>
<sequence>MEIKDWLTLSGILTTLIISGVTLMINFRREKVEREKNEQEDQKKRIYTPHIEFGISVNFYGPEAGEYIAEFLFIAFNKGNVQQKFNDIRIRVRGIDNGQGFQFWEGNEPRLNFPIKLVDQESILPDDYNFFFVEPGIEQIFSYITKIPIDTKYLLVHAEFEYDKYTPHTTERVFEVKV</sequence>